<dbReference type="InterPro" id="IPR036390">
    <property type="entry name" value="WH_DNA-bd_sf"/>
</dbReference>
<dbReference type="PANTHER" id="PTHR30537">
    <property type="entry name" value="HTH-TYPE TRANSCRIPTIONAL REGULATOR"/>
    <property type="match status" value="1"/>
</dbReference>
<reference evidence="7" key="1">
    <citation type="journal article" date="2008" name="J. Bacteriol.">
        <title>Genome sequence of the fish pathogen Renibacterium salmoninarum suggests reductive evolution away from an environmental Arthrobacter ancestor.</title>
        <authorList>
            <person name="Wiens G.D."/>
            <person name="Rockey D.D."/>
            <person name="Wu Z."/>
            <person name="Chang J."/>
            <person name="Levy R."/>
            <person name="Crane S."/>
            <person name="Chen D.S."/>
            <person name="Capri G.R."/>
            <person name="Burnett J.R."/>
            <person name="Sudheesh P.S."/>
            <person name="Schipma M.J."/>
            <person name="Burd H."/>
            <person name="Bhattacharyya A."/>
            <person name="Rhodes L.D."/>
            <person name="Kaul R."/>
            <person name="Strom M.S."/>
        </authorList>
    </citation>
    <scope>NUCLEOTIDE SEQUENCE [LARGE SCALE GENOMIC DNA]</scope>
    <source>
        <strain evidence="7">ATCC 33209 / DSM 20767 / JCM 11484 / NBRC 15589 / NCIMB 2235</strain>
    </source>
</reference>
<dbReference type="AlphaFoldDB" id="A9WU22"/>
<proteinExistence type="inferred from homology"/>
<evidence type="ECO:0000256" key="1">
    <source>
        <dbReference type="ARBA" id="ARBA00009437"/>
    </source>
</evidence>
<dbReference type="InterPro" id="IPR005119">
    <property type="entry name" value="LysR_subst-bd"/>
</dbReference>
<evidence type="ECO:0000313" key="7">
    <source>
        <dbReference type="Proteomes" id="UP000002007"/>
    </source>
</evidence>
<dbReference type="KEGG" id="rsa:RSal33209_2971"/>
<dbReference type="HOGENOM" id="CLU_039613_2_2_11"/>
<keyword evidence="7" id="KW-1185">Reference proteome</keyword>
<gene>
    <name evidence="6" type="ordered locus">RSal33209_2971</name>
</gene>
<evidence type="ECO:0000256" key="2">
    <source>
        <dbReference type="ARBA" id="ARBA00023015"/>
    </source>
</evidence>
<dbReference type="GO" id="GO:0043565">
    <property type="term" value="F:sequence-specific DNA binding"/>
    <property type="evidence" value="ECO:0007669"/>
    <property type="project" value="TreeGrafter"/>
</dbReference>
<evidence type="ECO:0000256" key="3">
    <source>
        <dbReference type="ARBA" id="ARBA00023125"/>
    </source>
</evidence>
<name>A9WU22_RENSM</name>
<dbReference type="Pfam" id="PF03466">
    <property type="entry name" value="LysR_substrate"/>
    <property type="match status" value="1"/>
</dbReference>
<keyword evidence="3" id="KW-0238">DNA-binding</keyword>
<keyword evidence="4" id="KW-0804">Transcription</keyword>
<dbReference type="PROSITE" id="PS50931">
    <property type="entry name" value="HTH_LYSR"/>
    <property type="match status" value="1"/>
</dbReference>
<dbReference type="Gene3D" id="1.10.10.10">
    <property type="entry name" value="Winged helix-like DNA-binding domain superfamily/Winged helix DNA-binding domain"/>
    <property type="match status" value="1"/>
</dbReference>
<evidence type="ECO:0000256" key="4">
    <source>
        <dbReference type="ARBA" id="ARBA00023163"/>
    </source>
</evidence>
<evidence type="ECO:0000313" key="6">
    <source>
        <dbReference type="EMBL" id="ABY24693.1"/>
    </source>
</evidence>
<dbReference type="Pfam" id="PF00126">
    <property type="entry name" value="HTH_1"/>
    <property type="match status" value="1"/>
</dbReference>
<dbReference type="GO" id="GO:0006351">
    <property type="term" value="P:DNA-templated transcription"/>
    <property type="evidence" value="ECO:0007669"/>
    <property type="project" value="TreeGrafter"/>
</dbReference>
<dbReference type="Proteomes" id="UP000002007">
    <property type="component" value="Chromosome"/>
</dbReference>
<organism evidence="6 7">
    <name type="scientific">Renibacterium salmoninarum (strain ATCC 33209 / DSM 20767 / JCM 11484 / NBRC 15589 / NCIMB 2235)</name>
    <dbReference type="NCBI Taxonomy" id="288705"/>
    <lineage>
        <taxon>Bacteria</taxon>
        <taxon>Bacillati</taxon>
        <taxon>Actinomycetota</taxon>
        <taxon>Actinomycetes</taxon>
        <taxon>Micrococcales</taxon>
        <taxon>Micrococcaceae</taxon>
        <taxon>Renibacterium</taxon>
    </lineage>
</organism>
<sequence length="321" mass="34437">MLINARQAAKIAPLLCVHAQCSMAETGYLDTSHRHLEGLMTFLAVARLGRYNAAGEALGVNHSTVSRRIHALEKAMGGRVLVRATSGWEVTPLGRQALSTAEEVERALSSLAQQHSGAEITGMVRLAAPDAFSTLVAAPALAGLQNDNQGLAVELISATQRVRQNRSGVDLEVVAGEPSVHKAVAAHIVDYSLGLYASEAYLAAHGVPRSLAEIAGRRINFYIESALHVDDLDRATESLPDFRHGIDSTSVFAHVAATEAGAGIGILSTFLADQNRGLRRILRDEYSHPLSYWAVVRQEATRNPAVALVIETLRSTASRRL</sequence>
<protein>
    <submittedName>
        <fullName evidence="6">Transcriptional regulator, LysR family</fullName>
    </submittedName>
</protein>
<dbReference type="InterPro" id="IPR058163">
    <property type="entry name" value="LysR-type_TF_proteobact-type"/>
</dbReference>
<dbReference type="eggNOG" id="COG0583">
    <property type="taxonomic scope" value="Bacteria"/>
</dbReference>
<feature type="domain" description="HTH lysR-type" evidence="5">
    <location>
        <begin position="36"/>
        <end position="91"/>
    </location>
</feature>
<accession>A9WU22</accession>
<dbReference type="SUPFAM" id="SSF46785">
    <property type="entry name" value="Winged helix' DNA-binding domain"/>
    <property type="match status" value="1"/>
</dbReference>
<dbReference type="PANTHER" id="PTHR30537:SF3">
    <property type="entry name" value="TRANSCRIPTIONAL REGULATORY PROTEIN"/>
    <property type="match status" value="1"/>
</dbReference>
<comment type="similarity">
    <text evidence="1">Belongs to the LysR transcriptional regulatory family.</text>
</comment>
<evidence type="ECO:0000259" key="5">
    <source>
        <dbReference type="PROSITE" id="PS50931"/>
    </source>
</evidence>
<dbReference type="STRING" id="288705.RSal33209_2971"/>
<dbReference type="InterPro" id="IPR036388">
    <property type="entry name" value="WH-like_DNA-bd_sf"/>
</dbReference>
<dbReference type="Gene3D" id="3.40.190.290">
    <property type="match status" value="1"/>
</dbReference>
<keyword evidence="2" id="KW-0805">Transcription regulation</keyword>
<dbReference type="EMBL" id="CP000910">
    <property type="protein sequence ID" value="ABY24693.1"/>
    <property type="molecule type" value="Genomic_DNA"/>
</dbReference>
<dbReference type="GO" id="GO:0003700">
    <property type="term" value="F:DNA-binding transcription factor activity"/>
    <property type="evidence" value="ECO:0007669"/>
    <property type="project" value="InterPro"/>
</dbReference>
<dbReference type="InterPro" id="IPR000847">
    <property type="entry name" value="LysR_HTH_N"/>
</dbReference>
<dbReference type="SUPFAM" id="SSF53850">
    <property type="entry name" value="Periplasmic binding protein-like II"/>
    <property type="match status" value="1"/>
</dbReference>